<evidence type="ECO:0000313" key="6">
    <source>
        <dbReference type="EMBL" id="EHB93450.1"/>
    </source>
</evidence>
<keyword evidence="3 4" id="KW-0326">Glycosidase</keyword>
<dbReference type="EMBL" id="ADLD01000003">
    <property type="protein sequence ID" value="EHB93450.1"/>
    <property type="molecule type" value="Genomic_DNA"/>
</dbReference>
<evidence type="ECO:0000256" key="3">
    <source>
        <dbReference type="ARBA" id="ARBA00023295"/>
    </source>
</evidence>
<comment type="caution">
    <text evidence="6">The sequence shown here is derived from an EMBL/GenBank/DDBJ whole genome shotgun (WGS) entry which is preliminary data.</text>
</comment>
<evidence type="ECO:0000256" key="4">
    <source>
        <dbReference type="RuleBase" id="RU361169"/>
    </source>
</evidence>
<dbReference type="InterPro" id="IPR006626">
    <property type="entry name" value="PbH1"/>
</dbReference>
<protein>
    <recommendedName>
        <fullName evidence="8">Pectate lyase superfamily protein domain-containing protein</fullName>
    </recommendedName>
</protein>
<dbReference type="STRING" id="742725.HMPREF9450_00221"/>
<organism evidence="6 7">
    <name type="scientific">Alistipes indistinctus YIT 12060</name>
    <dbReference type="NCBI Taxonomy" id="742725"/>
    <lineage>
        <taxon>Bacteria</taxon>
        <taxon>Pseudomonadati</taxon>
        <taxon>Bacteroidota</taxon>
        <taxon>Bacteroidia</taxon>
        <taxon>Bacteroidales</taxon>
        <taxon>Rikenellaceae</taxon>
        <taxon>Alistipes</taxon>
    </lineage>
</organism>
<dbReference type="PATRIC" id="fig|742725.3.peg.250"/>
<keyword evidence="2 4" id="KW-0378">Hydrolase</keyword>
<dbReference type="InterPro" id="IPR000743">
    <property type="entry name" value="Glyco_hydro_28"/>
</dbReference>
<dbReference type="RefSeq" id="WP_009133027.1">
    <property type="nucleotide sequence ID" value="NZ_CP102250.1"/>
</dbReference>
<evidence type="ECO:0000313" key="7">
    <source>
        <dbReference type="Proteomes" id="UP000006008"/>
    </source>
</evidence>
<dbReference type="InterPro" id="IPR051801">
    <property type="entry name" value="GH28_Enzymes"/>
</dbReference>
<feature type="signal peptide" evidence="5">
    <location>
        <begin position="1"/>
        <end position="22"/>
    </location>
</feature>
<dbReference type="SUPFAM" id="SSF51126">
    <property type="entry name" value="Pectin lyase-like"/>
    <property type="match status" value="1"/>
</dbReference>
<feature type="chain" id="PRO_5003477760" description="Pectate lyase superfamily protein domain-containing protein" evidence="5">
    <location>
        <begin position="23"/>
        <end position="490"/>
    </location>
</feature>
<dbReference type="GO" id="GO:0004650">
    <property type="term" value="F:polygalacturonase activity"/>
    <property type="evidence" value="ECO:0007669"/>
    <property type="project" value="InterPro"/>
</dbReference>
<dbReference type="Gene3D" id="2.160.20.10">
    <property type="entry name" value="Single-stranded right-handed beta-helix, Pectin lyase-like"/>
    <property type="match status" value="1"/>
</dbReference>
<comment type="similarity">
    <text evidence="1 4">Belongs to the glycosyl hydrolase 28 family.</text>
</comment>
<dbReference type="InterPro" id="IPR012334">
    <property type="entry name" value="Pectin_lyas_fold"/>
</dbReference>
<dbReference type="PANTHER" id="PTHR31339">
    <property type="entry name" value="PECTIN LYASE-RELATED"/>
    <property type="match status" value="1"/>
</dbReference>
<dbReference type="Pfam" id="PF00295">
    <property type="entry name" value="Glyco_hydro_28"/>
    <property type="match status" value="1"/>
</dbReference>
<gene>
    <name evidence="6" type="ORF">HMPREF9450_00221</name>
</gene>
<dbReference type="HOGENOM" id="CLU_016031_8_4_10"/>
<dbReference type="AlphaFoldDB" id="G5H5L1"/>
<dbReference type="Proteomes" id="UP000006008">
    <property type="component" value="Unassembled WGS sequence"/>
</dbReference>
<dbReference type="eggNOG" id="COG5434">
    <property type="taxonomic scope" value="Bacteria"/>
</dbReference>
<evidence type="ECO:0000256" key="5">
    <source>
        <dbReference type="SAM" id="SignalP"/>
    </source>
</evidence>
<keyword evidence="5" id="KW-0732">Signal</keyword>
<reference evidence="6 7" key="1">
    <citation type="submission" date="2011-08" db="EMBL/GenBank/DDBJ databases">
        <title>The Genome Sequence of Alistipes indistinctus YIT 12060.</title>
        <authorList>
            <consortium name="The Broad Institute Genome Sequencing Platform"/>
            <person name="Earl A."/>
            <person name="Ward D."/>
            <person name="Feldgarden M."/>
            <person name="Gevers D."/>
            <person name="Morotomi M."/>
            <person name="Young S.K."/>
            <person name="Zeng Q."/>
            <person name="Gargeya S."/>
            <person name="Fitzgerald M."/>
            <person name="Haas B."/>
            <person name="Abouelleil A."/>
            <person name="Alvarado L."/>
            <person name="Arachchi H.M."/>
            <person name="Berlin A."/>
            <person name="Brown A."/>
            <person name="Chapman S.B."/>
            <person name="Chen Z."/>
            <person name="Dunbar C."/>
            <person name="Freedman E."/>
            <person name="Gearin G."/>
            <person name="Gellesch M."/>
            <person name="Goldberg J."/>
            <person name="Griggs A."/>
            <person name="Gujja S."/>
            <person name="Heiman D."/>
            <person name="Howarth C."/>
            <person name="Larson L."/>
            <person name="Lui A."/>
            <person name="MacDonald P.J.P."/>
            <person name="Montmayeur A."/>
            <person name="Murphy C."/>
            <person name="Neiman D."/>
            <person name="Pearson M."/>
            <person name="Priest M."/>
            <person name="Roberts A."/>
            <person name="Saif S."/>
            <person name="Shea T."/>
            <person name="Shenoy N."/>
            <person name="Sisk P."/>
            <person name="Stolte C."/>
            <person name="Sykes S."/>
            <person name="Wortman J."/>
            <person name="Nusbaum C."/>
            <person name="Birren B."/>
        </authorList>
    </citation>
    <scope>NUCLEOTIDE SEQUENCE [LARGE SCALE GENOMIC DNA]</scope>
    <source>
        <strain evidence="6 7">YIT 12060</strain>
    </source>
</reference>
<evidence type="ECO:0000256" key="1">
    <source>
        <dbReference type="ARBA" id="ARBA00008834"/>
    </source>
</evidence>
<dbReference type="PANTHER" id="PTHR31339:SF9">
    <property type="entry name" value="PLASMIN AND FIBRONECTIN-BINDING PROTEIN A"/>
    <property type="match status" value="1"/>
</dbReference>
<dbReference type="SMART" id="SM00710">
    <property type="entry name" value="PbH1"/>
    <property type="match status" value="6"/>
</dbReference>
<evidence type="ECO:0000256" key="2">
    <source>
        <dbReference type="ARBA" id="ARBA00022801"/>
    </source>
</evidence>
<keyword evidence="7" id="KW-1185">Reference proteome</keyword>
<proteinExistence type="inferred from homology"/>
<name>G5H5L1_9BACT</name>
<accession>G5H5L1</accession>
<evidence type="ECO:0008006" key="8">
    <source>
        <dbReference type="Google" id="ProtNLM"/>
    </source>
</evidence>
<sequence>MKKTKALILSLLLLVCFGGAQAKDYNASLFGIKSNGTTMNTTAIQKAIDYIHEQGGGRLVFYVGRYLTGSIELKSNVTIHLNEGAVLLGSTNPYDYRQIPGTWLGLILANKAENIGVTGRGVIDGQGRETSYNYIDQIQKGVIKDELKYDRPASRPTLIFLRECKNVEINNVTWKNSAFWVQIYDQCENLNIDRITVDSKAFWNNDGIDIVDCNGVKLTNSFFDATDDAICLKSHDPKSICQNIEVSNCVARSSASGIKFGTASRGGFRNIKMTNIKVYDTYRSAIAIQAVDGGLVENITIDSLHSYNTANVIFLRIGERYEGEKAKLNNVTISNVYAEVPAGKPDAGYEYEGPVEDLPRNISPASITGLPGQYVTNVTLKNITIVYPGGGNPNYAKVGTDAKSLNAIPEMPKAYPEFSQFKELPAWGFYIRHAKGITFDNVTLTAEKPDYRPAIVLDDVHGGDLENVTINDPDKKKNEIVVFQSTDIKK</sequence>
<dbReference type="InterPro" id="IPR011050">
    <property type="entry name" value="Pectin_lyase_fold/virulence"/>
</dbReference>
<dbReference type="GeneID" id="92816644"/>
<dbReference type="GO" id="GO:0005975">
    <property type="term" value="P:carbohydrate metabolic process"/>
    <property type="evidence" value="ECO:0007669"/>
    <property type="project" value="InterPro"/>
</dbReference>
<dbReference type="OrthoDB" id="9795222at2"/>